<name>A0ABR3AYY2_PHYBL</name>
<sequence>MVGWLCGANVQLESNSNNVVLSTKNEYLVSDFSSIGATNELALKLNLAGIGGGIFSALPRFLGGAGLVRLYDAITGKVQVSPIQISFNDTPSFAKYKTQTLTIHNTGKIRTTFKAINVPSVAISSYRCLKYGYRTIGPVDFVNTKTKKAIGNVVTDLT</sequence>
<evidence type="ECO:0000313" key="1">
    <source>
        <dbReference type="EMBL" id="KAL0085413.1"/>
    </source>
</evidence>
<reference evidence="1 2" key="1">
    <citation type="submission" date="2024-04" db="EMBL/GenBank/DDBJ databases">
        <title>Symmetric and asymmetric DNA N6-adenine methylation regulates different biological responses in Mucorales.</title>
        <authorList>
            <consortium name="Lawrence Berkeley National Laboratory"/>
            <person name="Lax C."/>
            <person name="Mondo S.J."/>
            <person name="Osorio-Concepcion M."/>
            <person name="Muszewska A."/>
            <person name="Corrochano-Luque M."/>
            <person name="Gutierrez G."/>
            <person name="Riley R."/>
            <person name="Lipzen A."/>
            <person name="Guo J."/>
            <person name="Hundley H."/>
            <person name="Amirebrahimi M."/>
            <person name="Ng V."/>
            <person name="Lorenzo-Gutierrez D."/>
            <person name="Binder U."/>
            <person name="Yang J."/>
            <person name="Song Y."/>
            <person name="Canovas D."/>
            <person name="Navarro E."/>
            <person name="Freitag M."/>
            <person name="Gabaldon T."/>
            <person name="Grigoriev I.V."/>
            <person name="Corrochano L.M."/>
            <person name="Nicolas F.E."/>
            <person name="Garre V."/>
        </authorList>
    </citation>
    <scope>NUCLEOTIDE SEQUENCE [LARGE SCALE GENOMIC DNA]</scope>
    <source>
        <strain evidence="1 2">L51</strain>
    </source>
</reference>
<protein>
    <submittedName>
        <fullName evidence="1">Uncharacterized protein</fullName>
    </submittedName>
</protein>
<dbReference type="EMBL" id="JBCLYO010000010">
    <property type="protein sequence ID" value="KAL0085413.1"/>
    <property type="molecule type" value="Genomic_DNA"/>
</dbReference>
<proteinExistence type="predicted"/>
<dbReference type="Gene3D" id="3.40.50.200">
    <property type="entry name" value="Peptidase S8/S53 domain"/>
    <property type="match status" value="1"/>
</dbReference>
<gene>
    <name evidence="1" type="ORF">J3Q64DRAFT_1860317</name>
</gene>
<dbReference type="Proteomes" id="UP001448207">
    <property type="component" value="Unassembled WGS sequence"/>
</dbReference>
<dbReference type="Gene3D" id="3.50.30.30">
    <property type="match status" value="1"/>
</dbReference>
<organism evidence="1 2">
    <name type="scientific">Phycomyces blakesleeanus</name>
    <dbReference type="NCBI Taxonomy" id="4837"/>
    <lineage>
        <taxon>Eukaryota</taxon>
        <taxon>Fungi</taxon>
        <taxon>Fungi incertae sedis</taxon>
        <taxon>Mucoromycota</taxon>
        <taxon>Mucoromycotina</taxon>
        <taxon>Mucoromycetes</taxon>
        <taxon>Mucorales</taxon>
        <taxon>Phycomycetaceae</taxon>
        <taxon>Phycomyces</taxon>
    </lineage>
</organism>
<evidence type="ECO:0000313" key="2">
    <source>
        <dbReference type="Proteomes" id="UP001448207"/>
    </source>
</evidence>
<accession>A0ABR3AYY2</accession>
<keyword evidence="2" id="KW-1185">Reference proteome</keyword>
<comment type="caution">
    <text evidence="1">The sequence shown here is derived from an EMBL/GenBank/DDBJ whole genome shotgun (WGS) entry which is preliminary data.</text>
</comment>
<dbReference type="InterPro" id="IPR036852">
    <property type="entry name" value="Peptidase_S8/S53_dom_sf"/>
</dbReference>